<keyword evidence="4" id="KW-1185">Reference proteome</keyword>
<evidence type="ECO:0000256" key="2">
    <source>
        <dbReference type="SAM" id="SignalP"/>
    </source>
</evidence>
<evidence type="ECO:0000256" key="1">
    <source>
        <dbReference type="SAM" id="MobiDB-lite"/>
    </source>
</evidence>
<feature type="chain" id="PRO_5021243001" evidence="2">
    <location>
        <begin position="24"/>
        <end position="125"/>
    </location>
</feature>
<name>A0A508TK33_9BRAD</name>
<proteinExistence type="predicted"/>
<comment type="caution">
    <text evidence="3">The sequence shown here is derived from an EMBL/GenBank/DDBJ whole genome shotgun (WGS) entry which is preliminary data.</text>
</comment>
<dbReference type="Gene3D" id="2.30.30.40">
    <property type="entry name" value="SH3 Domains"/>
    <property type="match status" value="1"/>
</dbReference>
<organism evidence="3 4">
    <name type="scientific">Bradyrhizobium ivorense</name>
    <dbReference type="NCBI Taxonomy" id="2511166"/>
    <lineage>
        <taxon>Bacteria</taxon>
        <taxon>Pseudomonadati</taxon>
        <taxon>Pseudomonadota</taxon>
        <taxon>Alphaproteobacteria</taxon>
        <taxon>Hyphomicrobiales</taxon>
        <taxon>Nitrobacteraceae</taxon>
        <taxon>Bradyrhizobium</taxon>
    </lineage>
</organism>
<evidence type="ECO:0000313" key="4">
    <source>
        <dbReference type="Proteomes" id="UP000328092"/>
    </source>
</evidence>
<accession>A0A508TK33</accession>
<keyword evidence="2" id="KW-0732">Signal</keyword>
<feature type="signal peptide" evidence="2">
    <location>
        <begin position="1"/>
        <end position="23"/>
    </location>
</feature>
<feature type="compositionally biased region" description="Basic and acidic residues" evidence="1">
    <location>
        <begin position="34"/>
        <end position="51"/>
    </location>
</feature>
<dbReference type="AlphaFoldDB" id="A0A508TK33"/>
<reference evidence="3" key="1">
    <citation type="submission" date="2019-02" db="EMBL/GenBank/DDBJ databases">
        <authorList>
            <person name="Pothier F.J."/>
        </authorList>
    </citation>
    <scope>NUCLEOTIDE SEQUENCE</scope>
    <source>
        <strain evidence="3">CI-1B</strain>
    </source>
</reference>
<dbReference type="OrthoDB" id="8602948at2"/>
<dbReference type="Proteomes" id="UP000328092">
    <property type="component" value="Unassembled WGS sequence"/>
</dbReference>
<protein>
    <submittedName>
        <fullName evidence="3">Uncharacterized protein</fullName>
    </submittedName>
</protein>
<sequence length="125" mass="13050">MPTLRDLVVCTALLLASPQAALAQAGSSGGSVGNDEKSLSGTRETPDRGRGESMAGTNCVIADPTSTPLNVRTSPNGTIVGTVANGTRARILDQARDRGGEPWVYIADATARPLGWVIRKFIVCR</sequence>
<gene>
    <name evidence="3" type="ORF">CI1B_55080</name>
</gene>
<feature type="region of interest" description="Disordered" evidence="1">
    <location>
        <begin position="24"/>
        <end position="75"/>
    </location>
</feature>
<feature type="compositionally biased region" description="Polar residues" evidence="1">
    <location>
        <begin position="64"/>
        <end position="75"/>
    </location>
</feature>
<dbReference type="RefSeq" id="WP_139862466.1">
    <property type="nucleotide sequence ID" value="NZ_CAADFC020000021.1"/>
</dbReference>
<evidence type="ECO:0000313" key="3">
    <source>
        <dbReference type="EMBL" id="VIO74730.1"/>
    </source>
</evidence>
<dbReference type="EMBL" id="CAADFC020000021">
    <property type="protein sequence ID" value="VIO74730.1"/>
    <property type="molecule type" value="Genomic_DNA"/>
</dbReference>